<evidence type="ECO:0000259" key="8">
    <source>
        <dbReference type="Pfam" id="PF02687"/>
    </source>
</evidence>
<feature type="domain" description="ABC3 transporter permease C-terminal" evidence="8">
    <location>
        <begin position="664"/>
        <end position="780"/>
    </location>
</feature>
<accession>A0A059F714</accession>
<comment type="caution">
    <text evidence="9">The sequence shown here is derived from an EMBL/GenBank/DDBJ whole genome shotgun (WGS) entry which is preliminary data.</text>
</comment>
<evidence type="ECO:0000256" key="4">
    <source>
        <dbReference type="ARBA" id="ARBA00022692"/>
    </source>
</evidence>
<feature type="transmembrane region" description="Helical" evidence="7">
    <location>
        <begin position="320"/>
        <end position="343"/>
    </location>
</feature>
<dbReference type="InterPro" id="IPR003838">
    <property type="entry name" value="ABC3_permease_C"/>
</dbReference>
<evidence type="ECO:0000313" key="10">
    <source>
        <dbReference type="Proteomes" id="UP000024816"/>
    </source>
</evidence>
<feature type="domain" description="ABC3 transporter permease C-terminal" evidence="8">
    <location>
        <begin position="272"/>
        <end position="392"/>
    </location>
</feature>
<feature type="transmembrane region" description="Helical" evidence="7">
    <location>
        <begin position="755"/>
        <end position="774"/>
    </location>
</feature>
<dbReference type="RefSeq" id="WP_035584213.1">
    <property type="nucleotide sequence ID" value="NZ_ARYJ01000015.1"/>
</dbReference>
<feature type="transmembrane region" description="Helical" evidence="7">
    <location>
        <begin position="363"/>
        <end position="388"/>
    </location>
</feature>
<dbReference type="GO" id="GO:0044874">
    <property type="term" value="P:lipoprotein localization to outer membrane"/>
    <property type="evidence" value="ECO:0007669"/>
    <property type="project" value="TreeGrafter"/>
</dbReference>
<evidence type="ECO:0000313" key="9">
    <source>
        <dbReference type="EMBL" id="KCZ83964.1"/>
    </source>
</evidence>
<dbReference type="AlphaFoldDB" id="A0A059F714"/>
<evidence type="ECO:0000256" key="3">
    <source>
        <dbReference type="ARBA" id="ARBA00022475"/>
    </source>
</evidence>
<feature type="transmembrane region" description="Helical" evidence="7">
    <location>
        <begin position="713"/>
        <end position="735"/>
    </location>
</feature>
<feature type="transmembrane region" description="Helical" evidence="7">
    <location>
        <begin position="21"/>
        <end position="43"/>
    </location>
</feature>
<evidence type="ECO:0000256" key="6">
    <source>
        <dbReference type="ARBA" id="ARBA00023136"/>
    </source>
</evidence>
<dbReference type="PANTHER" id="PTHR30489">
    <property type="entry name" value="LIPOPROTEIN-RELEASING SYSTEM TRANSMEMBRANE PROTEIN LOLE"/>
    <property type="match status" value="1"/>
</dbReference>
<dbReference type="GO" id="GO:0098797">
    <property type="term" value="C:plasma membrane protein complex"/>
    <property type="evidence" value="ECO:0007669"/>
    <property type="project" value="TreeGrafter"/>
</dbReference>
<keyword evidence="10" id="KW-1185">Reference proteome</keyword>
<dbReference type="PROSITE" id="PS51257">
    <property type="entry name" value="PROKAR_LIPOPROTEIN"/>
    <property type="match status" value="1"/>
</dbReference>
<evidence type="ECO:0000256" key="7">
    <source>
        <dbReference type="SAM" id="Phobius"/>
    </source>
</evidence>
<evidence type="ECO:0000256" key="2">
    <source>
        <dbReference type="ARBA" id="ARBA00005236"/>
    </source>
</evidence>
<dbReference type="Pfam" id="PF02687">
    <property type="entry name" value="FtsX"/>
    <property type="match status" value="2"/>
</dbReference>
<feature type="transmembrane region" description="Helical" evidence="7">
    <location>
        <begin position="658"/>
        <end position="681"/>
    </location>
</feature>
<dbReference type="PANTHER" id="PTHR30489:SF0">
    <property type="entry name" value="LIPOPROTEIN-RELEASING SYSTEM TRANSMEMBRANE PROTEIN LOLE"/>
    <property type="match status" value="1"/>
</dbReference>
<keyword evidence="4 7" id="KW-0812">Transmembrane</keyword>
<keyword evidence="6 7" id="KW-0472">Membrane</keyword>
<dbReference type="eggNOG" id="COG0577">
    <property type="taxonomic scope" value="Bacteria"/>
</dbReference>
<keyword evidence="3" id="KW-1003">Cell membrane</keyword>
<comment type="similarity">
    <text evidence="2">Belongs to the ABC-4 integral membrane protein family. LolC/E subfamily.</text>
</comment>
<dbReference type="STRING" id="1280952.HJA_16111"/>
<dbReference type="Proteomes" id="UP000024816">
    <property type="component" value="Unassembled WGS sequence"/>
</dbReference>
<keyword evidence="5 7" id="KW-1133">Transmembrane helix</keyword>
<sequence>MKGLSPLDIKLLRDIWHMRGQAIAVGIIVACGVAIMVMALGTLSTLSASRDAYYERYRFADVFTSVRRAPESAAARLRAIDGVQTIETRIVRLVILRIPDVEEPANAQIVSLPDTGESILNRIVLFSGRYPETRSPDEIIISNAFAEANGLQTGDAIEAVMNGRLRALTIVGIGDSPEFIYALGPGSLMPDDRLFGIFWMRRQALEAAFDLDGAFNSVSLTVAPGTDTALVIDQVDDVLAPYGGTGAIDRSDQLSNAFVESEMNQLKTMARIIPAVFLAVSAVLIHSILNRLIQTERQQIGLFKAFGYSRREITWHYLKFAIAITAGGVLAGFALGFILQNLITQLYAETFRIPDLTWRIDSFALFASALAALGSAIAGSMSAALGAAKLSPAEAMQPAPPVNYHQGWLRYILQMRWLDEPTRLILRHLFRFPARTAANLFGIAAAVALLVSTLFSFDAIDTIMEQMFFRTNAHDAAITFFEGRNDTALSELSRLPGVMSAEGVRDIPASLEAGHRSERVGITGLPADAQLRRILSADGRYVDIPSTGIVLSSQLADMLHVTTGDLVTAHFLDATRPVVDLPVTAVVDEFVGTPAFMDLQTMNALLDQPPTISGAYLKLDPLAQAAFEESVIERPGIAGVSLRAAAIDSFEETLQETIYIMMSIYAVIGGAIAAGVVYNAARISLTERGRELASLRVLGFTHHEVGYILLGELALVALVGIPIGCIGGIALAHLIATAMATELYRIPVVVNPSTLGVAAMIVLFSSTIAALFVVRRVRSLDLIAVLKTRE</sequence>
<name>A0A059F714_9PROT</name>
<dbReference type="PATRIC" id="fig|1280952.3.peg.3226"/>
<reference evidence="9 10" key="1">
    <citation type="journal article" date="2014" name="Antonie Van Leeuwenhoek">
        <title>Hyphomonas beringensis sp. nov. and Hyphomonas chukchiensis sp. nov., isolated from surface seawater of the Bering Sea and Chukchi Sea.</title>
        <authorList>
            <person name="Li C."/>
            <person name="Lai Q."/>
            <person name="Li G."/>
            <person name="Dong C."/>
            <person name="Wang J."/>
            <person name="Liao Y."/>
            <person name="Shao Z."/>
        </authorList>
    </citation>
    <scope>NUCLEOTIDE SEQUENCE [LARGE SCALE GENOMIC DNA]</scope>
    <source>
        <strain evidence="9 10">VP2</strain>
    </source>
</reference>
<comment type="subcellular location">
    <subcellularLocation>
        <location evidence="1">Cell membrane</location>
        <topology evidence="1">Multi-pass membrane protein</topology>
    </subcellularLocation>
</comment>
<dbReference type="EMBL" id="ARYJ01000015">
    <property type="protein sequence ID" value="KCZ83964.1"/>
    <property type="molecule type" value="Genomic_DNA"/>
</dbReference>
<feature type="transmembrane region" description="Helical" evidence="7">
    <location>
        <begin position="269"/>
        <end position="289"/>
    </location>
</feature>
<gene>
    <name evidence="9" type="ORF">HJA_16111</name>
</gene>
<evidence type="ECO:0000256" key="1">
    <source>
        <dbReference type="ARBA" id="ARBA00004651"/>
    </source>
</evidence>
<proteinExistence type="inferred from homology"/>
<dbReference type="InterPro" id="IPR051447">
    <property type="entry name" value="Lipoprotein-release_system"/>
</dbReference>
<organism evidence="9 10">
    <name type="scientific">Hyphomonas jannaschiana VP2</name>
    <dbReference type="NCBI Taxonomy" id="1280952"/>
    <lineage>
        <taxon>Bacteria</taxon>
        <taxon>Pseudomonadati</taxon>
        <taxon>Pseudomonadota</taxon>
        <taxon>Alphaproteobacteria</taxon>
        <taxon>Hyphomonadales</taxon>
        <taxon>Hyphomonadaceae</taxon>
        <taxon>Hyphomonas</taxon>
    </lineage>
</organism>
<protein>
    <submittedName>
        <fullName evidence="9">ABC transporter permease</fullName>
    </submittedName>
</protein>
<feature type="transmembrane region" description="Helical" evidence="7">
    <location>
        <begin position="437"/>
        <end position="457"/>
    </location>
</feature>
<dbReference type="OrthoDB" id="5137249at2"/>
<evidence type="ECO:0000256" key="5">
    <source>
        <dbReference type="ARBA" id="ARBA00022989"/>
    </source>
</evidence>